<sequence>MAPSPPNEELQSSTQQSPLASQRAPETQGTASETKTTRFPSNLFPLGYKEGFSQWWTAVSPTVAESTVLGYLPFNKKPAPATSPQEGHAEATTNPPSADQHGPRECASNLVPLSGKNRLINEFSITRTAEGTPENHLVMLHGYGAGLGFFYKNYDQLSRRPGWKLWSLDLLGYGRSSRPPFTIKSKDSEGKITEAEDWFIDALEEWREVRGIERFTLMGHSFGGYLAVRYALKYQNRVNKLILASPVGVPEDPYAVREDLPDEGAKGDKSALDQEFMQTQREATRSNPNLPDSLKVPKDSYPSPSAPASASASTTSLGGKTLNAPAPRRPLPKWLVCLWEANISPFSLVRWSGPLGPRLVSGWTSRRFNQLPPEESRALHDYAYSLFRQRGSGEYALAYILAPGAYARRPLLWRVQDLTKVNRFGIPSVWMYGEMDWMDIAGGYAAQEKIQNTPVEEGPSWIGGEEWRSGKKGKGGEAKVLVVRNAGHHLYLDGWKEFNGMVLKEMEDVEKRENLRKQVA</sequence>
<feature type="compositionally biased region" description="Low complexity" evidence="2">
    <location>
        <begin position="302"/>
        <end position="316"/>
    </location>
</feature>
<dbReference type="InterPro" id="IPR029058">
    <property type="entry name" value="AB_hydrolase_fold"/>
</dbReference>
<dbReference type="PANTHER" id="PTHR42886">
    <property type="entry name" value="RE40534P-RELATED"/>
    <property type="match status" value="1"/>
</dbReference>
<feature type="domain" description="AB hydrolase-1" evidence="3">
    <location>
        <begin position="135"/>
        <end position="263"/>
    </location>
</feature>
<proteinExistence type="inferred from homology"/>
<protein>
    <submittedName>
        <fullName evidence="4">Alpha/Beta hydrolase protein</fullName>
    </submittedName>
</protein>
<dbReference type="Proteomes" id="UP000244722">
    <property type="component" value="Unassembled WGS sequence"/>
</dbReference>
<dbReference type="GO" id="GO:0004623">
    <property type="term" value="F:phospholipase A2 activity"/>
    <property type="evidence" value="ECO:0007669"/>
    <property type="project" value="TreeGrafter"/>
</dbReference>
<accession>A0A2T6ZS97</accession>
<dbReference type="SUPFAM" id="SSF53474">
    <property type="entry name" value="alpha/beta-Hydrolases"/>
    <property type="match status" value="1"/>
</dbReference>
<evidence type="ECO:0000313" key="5">
    <source>
        <dbReference type="Proteomes" id="UP000244722"/>
    </source>
</evidence>
<evidence type="ECO:0000256" key="1">
    <source>
        <dbReference type="ARBA" id="ARBA00038097"/>
    </source>
</evidence>
<keyword evidence="5" id="KW-1185">Reference proteome</keyword>
<comment type="caution">
    <text evidence="4">The sequence shown here is derived from an EMBL/GenBank/DDBJ whole genome shotgun (WGS) entry which is preliminary data.</text>
</comment>
<feature type="region of interest" description="Disordered" evidence="2">
    <location>
        <begin position="279"/>
        <end position="324"/>
    </location>
</feature>
<evidence type="ECO:0000256" key="2">
    <source>
        <dbReference type="SAM" id="MobiDB-lite"/>
    </source>
</evidence>
<evidence type="ECO:0000259" key="3">
    <source>
        <dbReference type="Pfam" id="PF00561"/>
    </source>
</evidence>
<feature type="region of interest" description="Disordered" evidence="2">
    <location>
        <begin position="78"/>
        <end position="107"/>
    </location>
</feature>
<dbReference type="GO" id="GO:0005743">
    <property type="term" value="C:mitochondrial inner membrane"/>
    <property type="evidence" value="ECO:0007669"/>
    <property type="project" value="TreeGrafter"/>
</dbReference>
<comment type="similarity">
    <text evidence="1">Belongs to the peptidase S33 family. ABHD4/ABHD5 subfamily.</text>
</comment>
<feature type="compositionally biased region" description="Polar residues" evidence="2">
    <location>
        <begin position="9"/>
        <end position="40"/>
    </location>
</feature>
<feature type="compositionally biased region" description="Polar residues" evidence="2">
    <location>
        <begin position="279"/>
        <end position="290"/>
    </location>
</feature>
<dbReference type="OrthoDB" id="7457040at2759"/>
<dbReference type="GO" id="GO:0042171">
    <property type="term" value="F:lysophosphatidic acid acyltransferase activity"/>
    <property type="evidence" value="ECO:0007669"/>
    <property type="project" value="TreeGrafter"/>
</dbReference>
<dbReference type="GO" id="GO:0035965">
    <property type="term" value="P:cardiolipin acyl-chain remodeling"/>
    <property type="evidence" value="ECO:0007669"/>
    <property type="project" value="TreeGrafter"/>
</dbReference>
<dbReference type="STRING" id="42251.A0A2T6ZS97"/>
<dbReference type="Gene3D" id="3.40.50.1820">
    <property type="entry name" value="alpha/beta hydrolase"/>
    <property type="match status" value="1"/>
</dbReference>
<dbReference type="Pfam" id="PF00561">
    <property type="entry name" value="Abhydrolase_1"/>
    <property type="match status" value="1"/>
</dbReference>
<gene>
    <name evidence="4" type="ORF">B9Z19DRAFT_983450</name>
</gene>
<reference evidence="4 5" key="1">
    <citation type="submission" date="2017-04" db="EMBL/GenBank/DDBJ databases">
        <title>Draft genome sequence of Tuber borchii Vittad., a whitish edible truffle.</title>
        <authorList>
            <consortium name="DOE Joint Genome Institute"/>
            <person name="Murat C."/>
            <person name="Kuo A."/>
            <person name="Barry K.W."/>
            <person name="Clum A."/>
            <person name="Dockter R.B."/>
            <person name="Fauchery L."/>
            <person name="Iotti M."/>
            <person name="Kohler A."/>
            <person name="Labutti K."/>
            <person name="Lindquist E.A."/>
            <person name="Lipzen A."/>
            <person name="Ohm R.A."/>
            <person name="Wang M."/>
            <person name="Grigoriev I.V."/>
            <person name="Zambonelli A."/>
            <person name="Martin F.M."/>
        </authorList>
    </citation>
    <scope>NUCLEOTIDE SEQUENCE [LARGE SCALE GENOMIC DNA]</scope>
    <source>
        <strain evidence="4 5">Tbo3840</strain>
    </source>
</reference>
<feature type="region of interest" description="Disordered" evidence="2">
    <location>
        <begin position="1"/>
        <end position="43"/>
    </location>
</feature>
<keyword evidence="4" id="KW-0378">Hydrolase</keyword>
<evidence type="ECO:0000313" key="4">
    <source>
        <dbReference type="EMBL" id="PUU78358.1"/>
    </source>
</evidence>
<organism evidence="4 5">
    <name type="scientific">Tuber borchii</name>
    <name type="common">White truffle</name>
    <dbReference type="NCBI Taxonomy" id="42251"/>
    <lineage>
        <taxon>Eukaryota</taxon>
        <taxon>Fungi</taxon>
        <taxon>Dikarya</taxon>
        <taxon>Ascomycota</taxon>
        <taxon>Pezizomycotina</taxon>
        <taxon>Pezizomycetes</taxon>
        <taxon>Pezizales</taxon>
        <taxon>Tuberaceae</taxon>
        <taxon>Tuber</taxon>
    </lineage>
</organism>
<name>A0A2T6ZS97_TUBBO</name>
<dbReference type="GO" id="GO:0055088">
    <property type="term" value="P:lipid homeostasis"/>
    <property type="evidence" value="ECO:0007669"/>
    <property type="project" value="TreeGrafter"/>
</dbReference>
<dbReference type="EMBL" id="NESQ01000121">
    <property type="protein sequence ID" value="PUU78358.1"/>
    <property type="molecule type" value="Genomic_DNA"/>
</dbReference>
<dbReference type="AlphaFoldDB" id="A0A2T6ZS97"/>
<dbReference type="GO" id="GO:0006654">
    <property type="term" value="P:phosphatidic acid biosynthetic process"/>
    <property type="evidence" value="ECO:0007669"/>
    <property type="project" value="TreeGrafter"/>
</dbReference>
<dbReference type="PANTHER" id="PTHR42886:SF29">
    <property type="entry name" value="PUMMELIG, ISOFORM A"/>
    <property type="match status" value="1"/>
</dbReference>
<dbReference type="InterPro" id="IPR000073">
    <property type="entry name" value="AB_hydrolase_1"/>
</dbReference>